<organism evidence="2 3">
    <name type="scientific">Collybiopsis confluens</name>
    <dbReference type="NCBI Taxonomy" id="2823264"/>
    <lineage>
        <taxon>Eukaryota</taxon>
        <taxon>Fungi</taxon>
        <taxon>Dikarya</taxon>
        <taxon>Basidiomycota</taxon>
        <taxon>Agaricomycotina</taxon>
        <taxon>Agaricomycetes</taxon>
        <taxon>Agaricomycetidae</taxon>
        <taxon>Agaricales</taxon>
        <taxon>Marasmiineae</taxon>
        <taxon>Omphalotaceae</taxon>
        <taxon>Collybiopsis</taxon>
    </lineage>
</organism>
<dbReference type="OrthoDB" id="2786563at2759"/>
<feature type="region of interest" description="Disordered" evidence="1">
    <location>
        <begin position="32"/>
        <end position="52"/>
    </location>
</feature>
<protein>
    <recommendedName>
        <fullName evidence="4">F-box domain-containing protein</fullName>
    </recommendedName>
</protein>
<dbReference type="EMBL" id="JAACJN010000012">
    <property type="protein sequence ID" value="KAF5391041.1"/>
    <property type="molecule type" value="Genomic_DNA"/>
</dbReference>
<comment type="caution">
    <text evidence="2">The sequence shown here is derived from an EMBL/GenBank/DDBJ whole genome shotgun (WGS) entry which is preliminary data.</text>
</comment>
<evidence type="ECO:0008006" key="4">
    <source>
        <dbReference type="Google" id="ProtNLM"/>
    </source>
</evidence>
<keyword evidence="3" id="KW-1185">Reference proteome</keyword>
<evidence type="ECO:0000256" key="1">
    <source>
        <dbReference type="SAM" id="MobiDB-lite"/>
    </source>
</evidence>
<gene>
    <name evidence="2" type="ORF">D9757_003959</name>
</gene>
<accession>A0A8H5MES7</accession>
<dbReference type="AlphaFoldDB" id="A0A8H5MES7"/>
<evidence type="ECO:0000313" key="2">
    <source>
        <dbReference type="EMBL" id="KAF5391041.1"/>
    </source>
</evidence>
<dbReference type="Proteomes" id="UP000518752">
    <property type="component" value="Unassembled WGS sequence"/>
</dbReference>
<proteinExistence type="predicted"/>
<feature type="region of interest" description="Disordered" evidence="1">
    <location>
        <begin position="238"/>
        <end position="261"/>
    </location>
</feature>
<name>A0A8H5MES7_9AGAR</name>
<sequence length="386" mass="41878">MSDSALDLLPEEVLERILSLCQISERTLPRPAWLPSPANNGSSSLSQDRRSISATRTRLAPLLVSKKFYRISIPHYHSTVHITSAEKAGAFLRCLQEQEPTIGLYVRTLVSSSVFPLLGAVLQCCPNIRSLDICMDQGPAAVDAATEELCNALDGLQSISHLTLRKASNAYLTLPRVRYILTRLADAVDQWTCLESANIAFRMSNDNPQTLLALAYPFSPHNIYHSLPSTPLSVSSPGPFSSSPAPLTDSPPSSPVRSGPMSLLTTALSKSPSLHTFATHVPNIWNEAILCVSQNPSLQQIVLGDPRIGVMITGLFMSEARKHARLVELIKAGTPMIRTRAQTLGNFGNPVHTAATATHVYDCVKLDSDPAPIPSRHNGMFISTSL</sequence>
<reference evidence="2 3" key="1">
    <citation type="journal article" date="2020" name="ISME J.">
        <title>Uncovering the hidden diversity of litter-decomposition mechanisms in mushroom-forming fungi.</title>
        <authorList>
            <person name="Floudas D."/>
            <person name="Bentzer J."/>
            <person name="Ahren D."/>
            <person name="Johansson T."/>
            <person name="Persson P."/>
            <person name="Tunlid A."/>
        </authorList>
    </citation>
    <scope>NUCLEOTIDE SEQUENCE [LARGE SCALE GENOMIC DNA]</scope>
    <source>
        <strain evidence="2 3">CBS 406.79</strain>
    </source>
</reference>
<evidence type="ECO:0000313" key="3">
    <source>
        <dbReference type="Proteomes" id="UP000518752"/>
    </source>
</evidence>